<comment type="cofactor">
    <cofactor evidence="1">
        <name>Mg(2+)</name>
        <dbReference type="ChEBI" id="CHEBI:18420"/>
    </cofactor>
</comment>
<organism evidence="16 17">
    <name type="scientific">Gossypium aridum</name>
    <name type="common">American cotton</name>
    <name type="synonym">Erioxylum aridum</name>
    <dbReference type="NCBI Taxonomy" id="34290"/>
    <lineage>
        <taxon>Eukaryota</taxon>
        <taxon>Viridiplantae</taxon>
        <taxon>Streptophyta</taxon>
        <taxon>Embryophyta</taxon>
        <taxon>Tracheophyta</taxon>
        <taxon>Spermatophyta</taxon>
        <taxon>Magnoliopsida</taxon>
        <taxon>eudicotyledons</taxon>
        <taxon>Gunneridae</taxon>
        <taxon>Pentapetalae</taxon>
        <taxon>rosids</taxon>
        <taxon>malvids</taxon>
        <taxon>Malvales</taxon>
        <taxon>Malvaceae</taxon>
        <taxon>Malvoideae</taxon>
        <taxon>Gossypium</taxon>
    </lineage>
</organism>
<evidence type="ECO:0000256" key="4">
    <source>
        <dbReference type="ARBA" id="ARBA00022603"/>
    </source>
</evidence>
<evidence type="ECO:0000256" key="11">
    <source>
        <dbReference type="ARBA" id="ARBA00035025"/>
    </source>
</evidence>
<dbReference type="InterPro" id="IPR040813">
    <property type="entry name" value="Hen1_Lam_C"/>
</dbReference>
<dbReference type="Proteomes" id="UP000593577">
    <property type="component" value="Unassembled WGS sequence"/>
</dbReference>
<dbReference type="Gene3D" id="3.40.50.150">
    <property type="entry name" value="Vaccinia Virus protein VP39"/>
    <property type="match status" value="2"/>
</dbReference>
<protein>
    <recommendedName>
        <fullName evidence="3">Small RNA 2'-O-methyltransferase</fullName>
        <ecNumber evidence="11">2.1.1.386</ecNumber>
    </recommendedName>
</protein>
<gene>
    <name evidence="16" type="ORF">Goari_004683</name>
</gene>
<evidence type="ECO:0000259" key="15">
    <source>
        <dbReference type="Pfam" id="PF18441"/>
    </source>
</evidence>
<dbReference type="InterPro" id="IPR026610">
    <property type="entry name" value="Hen1"/>
</dbReference>
<dbReference type="GO" id="GO:0005737">
    <property type="term" value="C:cytoplasm"/>
    <property type="evidence" value="ECO:0007669"/>
    <property type="project" value="TreeGrafter"/>
</dbReference>
<keyword evidence="17" id="KW-1185">Reference proteome</keyword>
<dbReference type="PANTHER" id="PTHR21404">
    <property type="entry name" value="HEN1"/>
    <property type="match status" value="1"/>
</dbReference>
<evidence type="ECO:0000256" key="10">
    <source>
        <dbReference type="ARBA" id="ARBA00023158"/>
    </source>
</evidence>
<evidence type="ECO:0000256" key="1">
    <source>
        <dbReference type="ARBA" id="ARBA00001946"/>
    </source>
</evidence>
<feature type="region of interest" description="Disordered" evidence="13">
    <location>
        <begin position="245"/>
        <end position="266"/>
    </location>
</feature>
<evidence type="ECO:0000256" key="7">
    <source>
        <dbReference type="ARBA" id="ARBA00022723"/>
    </source>
</evidence>
<dbReference type="SUPFAM" id="SSF54534">
    <property type="entry name" value="FKBP-like"/>
    <property type="match status" value="1"/>
</dbReference>
<keyword evidence="7" id="KW-0479">Metal-binding</keyword>
<dbReference type="GO" id="GO:0090486">
    <property type="term" value="F:small RNA 2'-O-methyltransferase activity"/>
    <property type="evidence" value="ECO:0007669"/>
    <property type="project" value="UniProtKB-EC"/>
</dbReference>
<dbReference type="GO" id="GO:0005634">
    <property type="term" value="C:nucleus"/>
    <property type="evidence" value="ECO:0007669"/>
    <property type="project" value="TreeGrafter"/>
</dbReference>
<dbReference type="GO" id="GO:0030422">
    <property type="term" value="P:siRNA processing"/>
    <property type="evidence" value="ECO:0007669"/>
    <property type="project" value="TreeGrafter"/>
</dbReference>
<dbReference type="PANTHER" id="PTHR21404:SF3">
    <property type="entry name" value="SMALL RNA 2'-O-METHYLTRANSFERASE"/>
    <property type="match status" value="1"/>
</dbReference>
<dbReference type="AlphaFoldDB" id="A0A7J8Y495"/>
<keyword evidence="4" id="KW-0489">Methyltransferase</keyword>
<dbReference type="GO" id="GO:0046872">
    <property type="term" value="F:metal ion binding"/>
    <property type="evidence" value="ECO:0007669"/>
    <property type="project" value="UniProtKB-KW"/>
</dbReference>
<comment type="catalytic activity">
    <reaction evidence="12">
        <text>small RNA 3'-end nucleotide + S-adenosyl-L-methionine = small RNA 3'-end 2'-O-methylnucleotide + S-adenosyl-L-homocysteine + H(+)</text>
        <dbReference type="Rhea" id="RHEA:37887"/>
        <dbReference type="Rhea" id="RHEA-COMP:10415"/>
        <dbReference type="Rhea" id="RHEA-COMP:10416"/>
        <dbReference type="ChEBI" id="CHEBI:15378"/>
        <dbReference type="ChEBI" id="CHEBI:57856"/>
        <dbReference type="ChEBI" id="CHEBI:59789"/>
        <dbReference type="ChEBI" id="CHEBI:74896"/>
        <dbReference type="ChEBI" id="CHEBI:74898"/>
        <dbReference type="EC" id="2.1.1.386"/>
    </reaction>
</comment>
<dbReference type="EC" id="2.1.1.386" evidence="11"/>
<evidence type="ECO:0000256" key="12">
    <source>
        <dbReference type="ARBA" id="ARBA00048418"/>
    </source>
</evidence>
<dbReference type="GO" id="GO:0003755">
    <property type="term" value="F:peptidyl-prolyl cis-trans isomerase activity"/>
    <property type="evidence" value="ECO:0007669"/>
    <property type="project" value="InterPro"/>
</dbReference>
<evidence type="ECO:0000256" key="3">
    <source>
        <dbReference type="ARBA" id="ARBA00021330"/>
    </source>
</evidence>
<dbReference type="Pfam" id="PF18441">
    <property type="entry name" value="Hen1_Lam_C"/>
    <property type="match status" value="1"/>
</dbReference>
<feature type="domain" description="Small RNA 2'-O-methyltransferase Hen1 La-motif C-terminal" evidence="15">
    <location>
        <begin position="47"/>
        <end position="179"/>
    </location>
</feature>
<dbReference type="InterPro" id="IPR046357">
    <property type="entry name" value="PPIase_dom_sf"/>
</dbReference>
<dbReference type="InterPro" id="IPR040870">
    <property type="entry name" value="HEN1_dsRBD2"/>
</dbReference>
<reference evidence="16 17" key="1">
    <citation type="journal article" date="2019" name="Genome Biol. Evol.">
        <title>Insights into the evolution of the New World diploid cottons (Gossypium, subgenus Houzingenia) based on genome sequencing.</title>
        <authorList>
            <person name="Grover C.E."/>
            <person name="Arick M.A. 2nd"/>
            <person name="Thrash A."/>
            <person name="Conover J.L."/>
            <person name="Sanders W.S."/>
            <person name="Peterson D.G."/>
            <person name="Frelichowski J.E."/>
            <person name="Scheffler J.A."/>
            <person name="Scheffler B.E."/>
            <person name="Wendel J.F."/>
        </authorList>
    </citation>
    <scope>NUCLEOTIDE SEQUENCE [LARGE SCALE GENOMIC DNA]</scope>
    <source>
        <strain evidence="16">185</strain>
        <tissue evidence="16">Leaf</tissue>
    </source>
</reference>
<dbReference type="GO" id="GO:0003723">
    <property type="term" value="F:RNA binding"/>
    <property type="evidence" value="ECO:0007669"/>
    <property type="project" value="UniProtKB-KW"/>
</dbReference>
<keyword evidence="8" id="KW-0460">Magnesium</keyword>
<keyword evidence="10" id="KW-0943">RNA-mediated gene silencing</keyword>
<name>A0A7J8Y495_GOSAI</name>
<comment type="similarity">
    <text evidence="2">Belongs to the methyltransferase superfamily. HEN1 family.</text>
</comment>
<proteinExistence type="inferred from homology"/>
<sequence length="845" mass="94039">MRAAAGLPELVVSAEGQLSIWRKDPYPPNVIESSISQQSDVAESITTMAIYIPCSPEKAVEPVILNISSTGYYLDVIGQILGLSDANMVLISRTIGKASSETRFYFAAPKSYPLDMSSDLLNAKVVPFGGPLNAKASSLCGQDIYGDSILASIGYTWKGQDIFHEDVTLQSYYRMLISKIPSGVYKLSREAILAAELPLTFTTKTNWKGSFPREILSSFCRQYRLLEPVFCVSSIPLKASSELSRSNNKPEVSESAEQEREYANENESVDVDPKLVVLGSSFTCEVKIYSKCQDLILECAPNVLYKKQNDAVQSASLKVLSWLNAYLKDIYTSLEKEKQLANVFDIKFYRQIFFKEVVKCLSVCNCQHNETLGGKEPELNGVVENDASYINIEGADSGLCPSNGSLLCVCYSVSLVTKGELQKELLESIEEFEFEMGTGAVIPCLEAVVSQMSVGQSACFYTELPPEDLVLAAAKDLANALAFLTSPCCLEYSIILLQVTEPPEDRMEQALFNPPLSKQRVEYAVQHIKEFCATSLVDFGCGSGSLLESLLEYPTSLETIAGVDISQKSLSRAAKVLHSKLVMKSDFDAPCRSIKSAILFDGSITDFDSRLCGFDLATCLEVFRTNPFSEPLHAKTLLKLTYICPILLLSLVFGIYFPLDLSLDKSGGFGFWIGLVRGLGVVPWWTTKVSHSVSDRVIEHMEEEQASLFGDIVLSSFRPRILIVSTPNYEYNVVLQKSNLTSHEDDPEEKIQSQSCKFRNHDHKFEWTREQFQHWASELAVRHKYRVEFSGVGGAVDLEPGFASQIAVFRRVFLPEDDDGLKDENSVCQYKVIWEWNRSRPPLTN</sequence>
<evidence type="ECO:0000256" key="2">
    <source>
        <dbReference type="ARBA" id="ARBA00009026"/>
    </source>
</evidence>
<keyword evidence="5" id="KW-0808">Transferase</keyword>
<evidence type="ECO:0000256" key="8">
    <source>
        <dbReference type="ARBA" id="ARBA00022842"/>
    </source>
</evidence>
<keyword evidence="9" id="KW-0694">RNA-binding</keyword>
<evidence type="ECO:0000256" key="13">
    <source>
        <dbReference type="SAM" id="MobiDB-lite"/>
    </source>
</evidence>
<evidence type="ECO:0000256" key="5">
    <source>
        <dbReference type="ARBA" id="ARBA00022679"/>
    </source>
</evidence>
<dbReference type="SUPFAM" id="SSF53335">
    <property type="entry name" value="S-adenosyl-L-methionine-dependent methyltransferases"/>
    <property type="match status" value="1"/>
</dbReference>
<accession>A0A7J8Y495</accession>
<evidence type="ECO:0000313" key="17">
    <source>
        <dbReference type="Proteomes" id="UP000593577"/>
    </source>
</evidence>
<keyword evidence="6" id="KW-0949">S-adenosyl-L-methionine</keyword>
<comment type="caution">
    <text evidence="16">The sequence shown here is derived from an EMBL/GenBank/DDBJ whole genome shotgun (WGS) entry which is preliminary data.</text>
</comment>
<dbReference type="EMBL" id="JABFAA010000010">
    <property type="protein sequence ID" value="MBA0694377.1"/>
    <property type="molecule type" value="Genomic_DNA"/>
</dbReference>
<evidence type="ECO:0000256" key="9">
    <source>
        <dbReference type="ARBA" id="ARBA00022884"/>
    </source>
</evidence>
<dbReference type="InterPro" id="IPR029063">
    <property type="entry name" value="SAM-dependent_MTases_sf"/>
</dbReference>
<evidence type="ECO:0000259" key="14">
    <source>
        <dbReference type="Pfam" id="PF17842"/>
    </source>
</evidence>
<evidence type="ECO:0000313" key="16">
    <source>
        <dbReference type="EMBL" id="MBA0694377.1"/>
    </source>
</evidence>
<evidence type="ECO:0000256" key="6">
    <source>
        <dbReference type="ARBA" id="ARBA00022691"/>
    </source>
</evidence>
<dbReference type="Gene3D" id="3.10.50.40">
    <property type="match status" value="1"/>
</dbReference>
<feature type="domain" description="HEN1 double-stranded RNA binding" evidence="14">
    <location>
        <begin position="181"/>
        <end position="327"/>
    </location>
</feature>
<dbReference type="GO" id="GO:0001510">
    <property type="term" value="P:RNA methylation"/>
    <property type="evidence" value="ECO:0007669"/>
    <property type="project" value="InterPro"/>
</dbReference>
<dbReference type="Pfam" id="PF17842">
    <property type="entry name" value="dsRBD2"/>
    <property type="match status" value="1"/>
</dbReference>